<feature type="domain" description="6-hydroxymethylpterin diphosphokinase MptE-like" evidence="1">
    <location>
        <begin position="218"/>
        <end position="388"/>
    </location>
</feature>
<dbReference type="InterPro" id="IPR045376">
    <property type="entry name" value="Maf_N"/>
</dbReference>
<dbReference type="PANTHER" id="PTHR41786:SF1">
    <property type="entry name" value="6-HYDROXYMETHYLPTERIN DIPHOSPHOKINASE MPTE-LIKE DOMAIN-CONTAINING PROTEIN"/>
    <property type="match status" value="1"/>
</dbReference>
<feature type="domain" description="Glycosyltransferase Maf N-terminal" evidence="2">
    <location>
        <begin position="92"/>
        <end position="142"/>
    </location>
</feature>
<protein>
    <submittedName>
        <fullName evidence="3">DUF115 domain-containing protein</fullName>
    </submittedName>
</protein>
<dbReference type="EMBL" id="DRTT01000133">
    <property type="protein sequence ID" value="HHF98781.1"/>
    <property type="molecule type" value="Genomic_DNA"/>
</dbReference>
<reference evidence="3" key="1">
    <citation type="journal article" date="2020" name="mSystems">
        <title>Genome- and Community-Level Interaction Insights into Carbon Utilization and Element Cycling Functions of Hydrothermarchaeota in Hydrothermal Sediment.</title>
        <authorList>
            <person name="Zhou Z."/>
            <person name="Liu Y."/>
            <person name="Xu W."/>
            <person name="Pan J."/>
            <person name="Luo Z.H."/>
            <person name="Li M."/>
        </authorList>
    </citation>
    <scope>NUCLEOTIDE SEQUENCE [LARGE SCALE GENOMIC DNA]</scope>
    <source>
        <strain evidence="3">HyVt-92</strain>
    </source>
</reference>
<dbReference type="Proteomes" id="UP000886070">
    <property type="component" value="Unassembled WGS sequence"/>
</dbReference>
<evidence type="ECO:0000259" key="2">
    <source>
        <dbReference type="Pfam" id="PF20157"/>
    </source>
</evidence>
<dbReference type="Pfam" id="PF20157">
    <property type="entry name" value="Maf_flag10_N"/>
    <property type="match status" value="1"/>
</dbReference>
<dbReference type="Pfam" id="PF01973">
    <property type="entry name" value="MptE-like"/>
    <property type="match status" value="1"/>
</dbReference>
<evidence type="ECO:0000313" key="3">
    <source>
        <dbReference type="EMBL" id="HHF98781.1"/>
    </source>
</evidence>
<dbReference type="AlphaFoldDB" id="A0A7V5I0E0"/>
<sequence>MKRVFSREFFIDGFYKKNLSVLEERKEGKKLIEKIESLPFPQNAEVVKTRKGPFTLKVRKEDGGEILFHSAYDPFKEAKNFITGYNLEDTLFLIVIGFGLGYHVEEILRTCPWIKLVLIIEPCPSFFKLALGVLDLSFILSSPKVKLVLEEDPLKIKKEVLPLAEVFLTGKSSIVLYNPYFYLLKDKMSQIKKSVQDAIFWSVTNLTTNIAKGGVFQKNILLNIPEVIKNPGVKNLFGRFKNKPAICVAAGPSLDKNVHVLHRAKNRALIICVDAALKTLLEKGVKPDIVVSIDYGIGARNLFNGVMDKTDDLFLAADPEVYPRVLSDFKGKKFIINIRKPLTRWLERFVGDKGLLNKGASVAHTAFSLAEASGANPIVLVGQDLCYPGGVTHAGGAVPRKKIAVGVDKKTGKKYLLIRTEEGNWVARDLVMVEDIYGRPVPTSPDMYSYLIYFERLIGSTKTKVIDATEGGARIGGTEIMPLEKVVEKYCQEEFEVRKILEEAARVKEEVDLDGLREEMKRVILKLREINFYAEQGQKAVARLQEGFKRKISNYRELKSLASESNRLQEKIGKFEEYIRSFLEDEMYSHLYLAQRRTNLRLDKFSKRKKLINQMEKVGIFYEGVKKATTKLIKDFEFSLASIS</sequence>
<organism evidence="3">
    <name type="scientific">Aerophobetes bacterium</name>
    <dbReference type="NCBI Taxonomy" id="2030807"/>
    <lineage>
        <taxon>Bacteria</taxon>
        <taxon>Candidatus Aerophobota</taxon>
    </lineage>
</organism>
<dbReference type="InterPro" id="IPR002826">
    <property type="entry name" value="MptE-like"/>
</dbReference>
<evidence type="ECO:0000259" key="1">
    <source>
        <dbReference type="Pfam" id="PF01973"/>
    </source>
</evidence>
<name>A0A7V5I0E0_UNCAE</name>
<dbReference type="PANTHER" id="PTHR41786">
    <property type="entry name" value="MOTILITY ACCESSORY FACTOR MAF"/>
    <property type="match status" value="1"/>
</dbReference>
<comment type="caution">
    <text evidence="3">The sequence shown here is derived from an EMBL/GenBank/DDBJ whole genome shotgun (WGS) entry which is preliminary data.</text>
</comment>
<accession>A0A7V5I0E0</accession>
<gene>
    <name evidence="3" type="ORF">ENL39_04775</name>
</gene>
<proteinExistence type="predicted"/>